<dbReference type="InterPro" id="IPR013785">
    <property type="entry name" value="Aldolase_TIM"/>
</dbReference>
<dbReference type="PIRSF" id="PIRSF016897">
    <property type="entry name" value="GlpP"/>
    <property type="match status" value="1"/>
</dbReference>
<dbReference type="Gene3D" id="3.20.20.70">
    <property type="entry name" value="Aldolase class I"/>
    <property type="match status" value="1"/>
</dbReference>
<dbReference type="STRING" id="1121429.SAMN02745133_02506"/>
<dbReference type="SUPFAM" id="SSF110391">
    <property type="entry name" value="GlpP-like"/>
    <property type="match status" value="1"/>
</dbReference>
<reference evidence="2" key="1">
    <citation type="submission" date="2016-11" db="EMBL/GenBank/DDBJ databases">
        <authorList>
            <person name="Varghese N."/>
            <person name="Submissions S."/>
        </authorList>
    </citation>
    <scope>NUCLEOTIDE SEQUENCE [LARGE SCALE GENOMIC DNA]</scope>
    <source>
        <strain evidence="2">DSM 12395</strain>
    </source>
</reference>
<gene>
    <name evidence="1" type="ORF">SAMN02745133_02506</name>
</gene>
<sequence length="190" mass="21094">MDFLEKVMGRSHIGAAIRRVEDLEEAVRHPNIHAIFLLGGDINYLPGMIKRVRASSKVMLTHIDLLEGIGKDRPGIHLLKRMGVQGIVTTKSNLTKLAMEEDLWVVQRLFIVDSESVKTAVRVAENIKPHAVEVLPATIPQYVIQDMKRALNIPVLGGGLLRTETDVKEALGKGIDAITTSLRHLWNVTL</sequence>
<dbReference type="AlphaFoldDB" id="A0A1M5B888"/>
<accession>A0A1M5B888</accession>
<dbReference type="RefSeq" id="WP_073239727.1">
    <property type="nucleotide sequence ID" value="NZ_FQUY01000021.1"/>
</dbReference>
<dbReference type="InterPro" id="IPR006699">
    <property type="entry name" value="GlpP"/>
</dbReference>
<keyword evidence="2" id="KW-1185">Reference proteome</keyword>
<proteinExistence type="predicted"/>
<dbReference type="Proteomes" id="UP000184148">
    <property type="component" value="Unassembled WGS sequence"/>
</dbReference>
<evidence type="ECO:0000313" key="1">
    <source>
        <dbReference type="EMBL" id="SHF38743.1"/>
    </source>
</evidence>
<dbReference type="EMBL" id="FQUY01000021">
    <property type="protein sequence ID" value="SHF38743.1"/>
    <property type="molecule type" value="Genomic_DNA"/>
</dbReference>
<name>A0A1M5B888_9FIRM</name>
<dbReference type="Pfam" id="PF04309">
    <property type="entry name" value="G3P_antiterm"/>
    <property type="match status" value="1"/>
</dbReference>
<organism evidence="1 2">
    <name type="scientific">Desulforamulus putei DSM 12395</name>
    <dbReference type="NCBI Taxonomy" id="1121429"/>
    <lineage>
        <taxon>Bacteria</taxon>
        <taxon>Bacillati</taxon>
        <taxon>Bacillota</taxon>
        <taxon>Clostridia</taxon>
        <taxon>Eubacteriales</taxon>
        <taxon>Peptococcaceae</taxon>
        <taxon>Desulforamulus</taxon>
    </lineage>
</organism>
<dbReference type="GO" id="GO:0006355">
    <property type="term" value="P:regulation of DNA-templated transcription"/>
    <property type="evidence" value="ECO:0007669"/>
    <property type="project" value="InterPro"/>
</dbReference>
<dbReference type="PANTHER" id="PTHR35787">
    <property type="entry name" value="GLYCEROL UPTAKE OPERON ANTITERMINATOR REGULATORY PROTEIN"/>
    <property type="match status" value="1"/>
</dbReference>
<dbReference type="GO" id="GO:0006071">
    <property type="term" value="P:glycerol metabolic process"/>
    <property type="evidence" value="ECO:0007669"/>
    <property type="project" value="InterPro"/>
</dbReference>
<protein>
    <submittedName>
        <fullName evidence="1">Glycerol uptake operon antiterminator</fullName>
    </submittedName>
</protein>
<evidence type="ECO:0000313" key="2">
    <source>
        <dbReference type="Proteomes" id="UP000184148"/>
    </source>
</evidence>
<dbReference type="PANTHER" id="PTHR35787:SF1">
    <property type="entry name" value="GLYCEROL UPTAKE OPERON ANTITERMINATOR REGULATORY PROTEIN"/>
    <property type="match status" value="1"/>
</dbReference>
<dbReference type="OrthoDB" id="9799580at2"/>